<name>A0A7C9RHH5_9BRAD</name>
<keyword evidence="2" id="KW-1185">Reference proteome</keyword>
<reference evidence="1" key="1">
    <citation type="submission" date="2020-02" db="EMBL/GenBank/DDBJ databases">
        <title>Draft genome sequence of Candidatus Afipia apatlaquensis IBT-C3, a potential strain for decolorization of textile dyes.</title>
        <authorList>
            <person name="Sanchez-Reyes A."/>
            <person name="Breton-Deval L."/>
            <person name="Mangelson H."/>
            <person name="Sanchez-Flores A."/>
        </authorList>
    </citation>
    <scope>NUCLEOTIDE SEQUENCE [LARGE SCALE GENOMIC DNA]</scope>
    <source>
        <strain evidence="1">IBT-C3</strain>
    </source>
</reference>
<protein>
    <submittedName>
        <fullName evidence="1">Uncharacterized protein</fullName>
    </submittedName>
</protein>
<proteinExistence type="predicted"/>
<dbReference type="AlphaFoldDB" id="A0A7C9RHH5"/>
<comment type="caution">
    <text evidence="1">The sequence shown here is derived from an EMBL/GenBank/DDBJ whole genome shotgun (WGS) entry which is preliminary data.</text>
</comment>
<sequence length="185" mass="20538">MGTIAALEARTGKMTPISDVLEDSRVATVGIGRTSLLARLKSWTVSFVSPDTAVQLTRVPQLRTVRGQADAQFVPSCKIVSFPGSAQVYLRRLAVDMRARFASLGVDDFAPFIFEIDRTLGSRFWIDPVAYVEMMSSQPGFRIVIDDEMFGYITLETEDFDSIHTLVCHYVLACLTARFRSGDAE</sequence>
<evidence type="ECO:0000313" key="1">
    <source>
        <dbReference type="EMBL" id="NGX96921.1"/>
    </source>
</evidence>
<organism evidence="1 2">
    <name type="scientific">Candidatus Afipia apatlaquensis</name>
    <dbReference type="NCBI Taxonomy" id="2712852"/>
    <lineage>
        <taxon>Bacteria</taxon>
        <taxon>Pseudomonadati</taxon>
        <taxon>Pseudomonadota</taxon>
        <taxon>Alphaproteobacteria</taxon>
        <taxon>Hyphomicrobiales</taxon>
        <taxon>Nitrobacteraceae</taxon>
        <taxon>Afipia</taxon>
    </lineage>
</organism>
<dbReference type="Proteomes" id="UP000480266">
    <property type="component" value="Unassembled WGS sequence"/>
</dbReference>
<evidence type="ECO:0000313" key="2">
    <source>
        <dbReference type="Proteomes" id="UP000480266"/>
    </source>
</evidence>
<accession>A0A7C9RHH5</accession>
<gene>
    <name evidence="1" type="ORF">G4V63_17410</name>
</gene>
<dbReference type="EMBL" id="JAAMRR010000887">
    <property type="protein sequence ID" value="NGX96921.1"/>
    <property type="molecule type" value="Genomic_DNA"/>
</dbReference>